<name>A0ABN6XSW5_9MICO</name>
<evidence type="ECO:0000313" key="5">
    <source>
        <dbReference type="EMBL" id="BDZ46741.1"/>
    </source>
</evidence>
<keyword evidence="2" id="KW-0560">Oxidoreductase</keyword>
<feature type="domain" description="Ketoreductase" evidence="4">
    <location>
        <begin position="18"/>
        <end position="205"/>
    </location>
</feature>
<dbReference type="InterPro" id="IPR020904">
    <property type="entry name" value="Sc_DH/Rdtase_CS"/>
</dbReference>
<dbReference type="SUPFAM" id="SSF51735">
    <property type="entry name" value="NAD(P)-binding Rossmann-fold domains"/>
    <property type="match status" value="1"/>
</dbReference>
<evidence type="ECO:0000256" key="1">
    <source>
        <dbReference type="ARBA" id="ARBA00006484"/>
    </source>
</evidence>
<evidence type="ECO:0000313" key="6">
    <source>
        <dbReference type="Proteomes" id="UP001321498"/>
    </source>
</evidence>
<proteinExistence type="inferred from homology"/>
<dbReference type="InterPro" id="IPR036291">
    <property type="entry name" value="NAD(P)-bd_dom_sf"/>
</dbReference>
<gene>
    <name evidence="5" type="ORF">GCM10025866_26500</name>
</gene>
<evidence type="ECO:0000259" key="4">
    <source>
        <dbReference type="SMART" id="SM00822"/>
    </source>
</evidence>
<dbReference type="PANTHER" id="PTHR44196:SF1">
    <property type="entry name" value="DEHYDROGENASE_REDUCTASE SDR FAMILY MEMBER 7B"/>
    <property type="match status" value="1"/>
</dbReference>
<evidence type="ECO:0000256" key="3">
    <source>
        <dbReference type="RuleBase" id="RU000363"/>
    </source>
</evidence>
<dbReference type="Pfam" id="PF00106">
    <property type="entry name" value="adh_short"/>
    <property type="match status" value="1"/>
</dbReference>
<dbReference type="InterPro" id="IPR057326">
    <property type="entry name" value="KR_dom"/>
</dbReference>
<keyword evidence="6" id="KW-1185">Reference proteome</keyword>
<dbReference type="EMBL" id="AP027731">
    <property type="protein sequence ID" value="BDZ46741.1"/>
    <property type="molecule type" value="Genomic_DNA"/>
</dbReference>
<dbReference type="PANTHER" id="PTHR44196">
    <property type="entry name" value="DEHYDROGENASE/REDUCTASE SDR FAMILY MEMBER 7B"/>
    <property type="match status" value="1"/>
</dbReference>
<sequence>MRRRRRSGTPEGSAFRGKVAVVTGAGSGIGRALADALAGHGARLAIADWDRSGLEETARLIETAGGEVLASRVDVSDRAAVAAFAREVVARFGVVHQVYNNAGIAGGGTTVAHTGYEAFERVLGVNLWGVIHGTKEFLPHLIASGDGHVVNVSSLNGFLAQPGLAPYVTSKFGVRGFTEALRTEMLAEGLPVAVTVVHPGGVRTNIARSAYGPGGADIPAEHLERVRVYEERLFRTPAEEAARLILAAVARKRGRVLIAQAAAVDRLVRLFPESYPRLVVTWGRRLFGSW</sequence>
<protein>
    <submittedName>
        <fullName evidence="5">Short-chain dehydrogenase/reductase</fullName>
    </submittedName>
</protein>
<dbReference type="PRINTS" id="PR00081">
    <property type="entry name" value="GDHRDH"/>
</dbReference>
<comment type="similarity">
    <text evidence="1 3">Belongs to the short-chain dehydrogenases/reductases (SDR) family.</text>
</comment>
<dbReference type="InterPro" id="IPR002347">
    <property type="entry name" value="SDR_fam"/>
</dbReference>
<evidence type="ECO:0000256" key="2">
    <source>
        <dbReference type="ARBA" id="ARBA00023002"/>
    </source>
</evidence>
<accession>A0ABN6XSW5</accession>
<dbReference type="Proteomes" id="UP001321498">
    <property type="component" value="Chromosome"/>
</dbReference>
<dbReference type="Gene3D" id="3.40.50.720">
    <property type="entry name" value="NAD(P)-binding Rossmann-like Domain"/>
    <property type="match status" value="1"/>
</dbReference>
<reference evidence="6" key="1">
    <citation type="journal article" date="2019" name="Int. J. Syst. Evol. Microbiol.">
        <title>The Global Catalogue of Microorganisms (GCM) 10K type strain sequencing project: providing services to taxonomists for standard genome sequencing and annotation.</title>
        <authorList>
            <consortium name="The Broad Institute Genomics Platform"/>
            <consortium name="The Broad Institute Genome Sequencing Center for Infectious Disease"/>
            <person name="Wu L."/>
            <person name="Ma J."/>
        </authorList>
    </citation>
    <scope>NUCLEOTIDE SEQUENCE [LARGE SCALE GENOMIC DNA]</scope>
    <source>
        <strain evidence="6">NBRC 108725</strain>
    </source>
</reference>
<dbReference type="PRINTS" id="PR00080">
    <property type="entry name" value="SDRFAMILY"/>
</dbReference>
<dbReference type="PROSITE" id="PS00061">
    <property type="entry name" value="ADH_SHORT"/>
    <property type="match status" value="1"/>
</dbReference>
<dbReference type="CDD" id="cd05233">
    <property type="entry name" value="SDR_c"/>
    <property type="match status" value="1"/>
</dbReference>
<dbReference type="SMART" id="SM00822">
    <property type="entry name" value="PKS_KR"/>
    <property type="match status" value="1"/>
</dbReference>
<organism evidence="5 6">
    <name type="scientific">Naasia aerilata</name>
    <dbReference type="NCBI Taxonomy" id="1162966"/>
    <lineage>
        <taxon>Bacteria</taxon>
        <taxon>Bacillati</taxon>
        <taxon>Actinomycetota</taxon>
        <taxon>Actinomycetes</taxon>
        <taxon>Micrococcales</taxon>
        <taxon>Microbacteriaceae</taxon>
        <taxon>Naasia</taxon>
    </lineage>
</organism>